<dbReference type="InterPro" id="IPR022625">
    <property type="entry name" value="TypeI_RM_Rsu_C"/>
</dbReference>
<evidence type="ECO:0000256" key="10">
    <source>
        <dbReference type="ARBA" id="ARBA00023125"/>
    </source>
</evidence>
<dbReference type="Pfam" id="PF22679">
    <property type="entry name" value="T1R_D3-like"/>
    <property type="match status" value="1"/>
</dbReference>
<comment type="subunit">
    <text evidence="3 11">The type I restriction/modification system is composed of three polypeptides R, M and S.</text>
</comment>
<dbReference type="PANTHER" id="PTHR30195">
    <property type="entry name" value="TYPE I SITE-SPECIFIC DEOXYRIBONUCLEASE PROTEIN SUBUNIT M AND R"/>
    <property type="match status" value="1"/>
</dbReference>
<keyword evidence="14" id="KW-1185">Reference proteome</keyword>
<proteinExistence type="inferred from homology"/>
<dbReference type="KEGG" id="bpb:bpr_IV102"/>
<keyword evidence="4" id="KW-0540">Nuclease</keyword>
<dbReference type="InterPro" id="IPR004473">
    <property type="entry name" value="Restrct_endonuc_typeI_HsdR"/>
</dbReference>
<dbReference type="SUPFAM" id="SSF52540">
    <property type="entry name" value="P-loop containing nucleoside triphosphate hydrolases"/>
    <property type="match status" value="2"/>
</dbReference>
<reference evidence="13 14" key="1">
    <citation type="journal article" date="2010" name="PLoS ONE">
        <title>The glycobiome of the rumen bacterium Butyrivibrio proteoclasticus B316(T) highlights adaptation to a polysaccharide-rich environment.</title>
        <authorList>
            <person name="Kelly W.J."/>
            <person name="Leahy S.C."/>
            <person name="Altermann E."/>
            <person name="Yeoman C.J."/>
            <person name="Dunne J.C."/>
            <person name="Kong Z."/>
            <person name="Pacheco D.M."/>
            <person name="Li D."/>
            <person name="Noel S.J."/>
            <person name="Moon C.D."/>
            <person name="Cookson A.L."/>
            <person name="Attwood G.T."/>
        </authorList>
    </citation>
    <scope>NUCLEOTIDE SEQUENCE [LARGE SCALE GENOMIC DNA]</scope>
    <source>
        <strain evidence="14">ATCC 51982 / DSM 14932 / B316</strain>
        <plasmid evidence="14">Plasmid pCY186</plasmid>
    </source>
</reference>
<evidence type="ECO:0000256" key="5">
    <source>
        <dbReference type="ARBA" id="ARBA00022741"/>
    </source>
</evidence>
<protein>
    <recommendedName>
        <fullName evidence="11">Type I restriction enzyme endonuclease subunit</fullName>
        <shortName evidence="11">R protein</shortName>
        <ecNumber evidence="11">3.1.21.3</ecNumber>
    </recommendedName>
    <alternativeName>
        <fullName evidence="11">Type-1 restriction enzyme R protein</fullName>
    </alternativeName>
</protein>
<keyword evidence="5 11" id="KW-0547">Nucleotide-binding</keyword>
<dbReference type="Proteomes" id="UP000001299">
    <property type="component" value="Plasmid pCY186"/>
</dbReference>
<dbReference type="HOGENOM" id="CLU_004848_2_0_9"/>
<dbReference type="PROSITE" id="PS51192">
    <property type="entry name" value="HELICASE_ATP_BIND_1"/>
    <property type="match status" value="1"/>
</dbReference>
<keyword evidence="9 11" id="KW-0067">ATP-binding</keyword>
<evidence type="ECO:0000313" key="14">
    <source>
        <dbReference type="Proteomes" id="UP000001299"/>
    </source>
</evidence>
<dbReference type="CDD" id="cd18800">
    <property type="entry name" value="SF2_C_EcoR124I-like"/>
    <property type="match status" value="1"/>
</dbReference>
<dbReference type="PANTHER" id="PTHR30195:SF16">
    <property type="entry name" value="TYPE I RESTRICTION ENZYME ENDONUCLEASE SUBUNIT"/>
    <property type="match status" value="1"/>
</dbReference>
<sequence length="990" mass="114741">MAELESVLEKRLIDQLCCDESQWTYRPDLNTEEKLWANFKKILEYNNKAKLNDTPLSDSEFAKIKNDVSHASFYDAAKWLVGESGKVYVHVQRGNEQLHLVVLNNEHIAGGTSVYEVINQYQSFKQEDIEGDRDRRFDVSLLINGIPLIHIELKNKEHSYMEGYRQIKKYIAEGKFHGLFSNVQMFVVSNAVDTKYFAAARDTELNHKFLSGWLNHENRAVSDYIEFTKQVLRIPEAHEMVSKYVVLDNDKKKLLILRPYQIHAIESMREASKRGISGFIWHTTGSGKTMTSYKATRNLLMDIPSIEKTIFLIDRKDLDMQTKGAFQSYAENDTIDVDDTENVTHLIKRLTDGHRQMIVTTRQKLQIVVNKRLKEGTPQYNKIKALKVAFVVDECHRAVTPSTKRELEKFFNNSLWYGFTGTPIFDENKYELKGDLPQTTEQLYGKCLHSYTIKEAIHDEAVLGFMTEHLGPQGLPTEDAAKYYSSEGHRRAVLDTILNKSYVKFGMDKGRGLTYEAMLTVPSIAIAQDYYDLLIRVKNGEDELKISEDIKKALPDFPKFAITYSVTENEEGSQVNQEKMKKSLKDYNEMFNTKYEIENIGAYNGNLNDRLARKEKKYLDRTQQLDLVIVVDRLLTGFDAPCLSTLFMDRPPLSPQGLIQAFSRTNRLFDKTKKFGQIVTFQYPEDYKTAINDALVLYSRGGEGKPVSEDYDTIRELFVLAVKALRTLVPLPSDVSSLSKKEKKRFIHLFRDVDYSLSHLKAFSTYDPTILTIVGFTQKDYEDYYGQYKNVLDWLKDQDDDNKDDNSDSPEQPVRDDYDLIAFSKLRIDFEYIVELLQGFVDSLDQSDNDFESIDFDRKLGYIREMAKEFSETNPQLGAIVWQVLDEIEKDRNKFIGKDVSVIFNQIRYATVDKEVQHFADKWFIDFEDVRYEAYNYKDGVMANESKFKEKANYTAYKESTPEAMPKFKFYSAMISEFKNELMPEIEALL</sequence>
<dbReference type="Pfam" id="PF04313">
    <property type="entry name" value="HSDR_N"/>
    <property type="match status" value="1"/>
</dbReference>
<dbReference type="InterPro" id="IPR014001">
    <property type="entry name" value="Helicase_ATP-bd"/>
</dbReference>
<evidence type="ECO:0000259" key="12">
    <source>
        <dbReference type="PROSITE" id="PS51192"/>
    </source>
</evidence>
<comment type="similarity">
    <text evidence="2 11">Belongs to the HsdR family.</text>
</comment>
<comment type="function">
    <text evidence="11">Subunit R is required for both nuclease and ATPase activities, but not for modification.</text>
</comment>
<evidence type="ECO:0000256" key="7">
    <source>
        <dbReference type="ARBA" id="ARBA00022759"/>
    </source>
</evidence>
<dbReference type="SMART" id="SM00487">
    <property type="entry name" value="DEXDc"/>
    <property type="match status" value="1"/>
</dbReference>
<evidence type="ECO:0000256" key="6">
    <source>
        <dbReference type="ARBA" id="ARBA00022747"/>
    </source>
</evidence>
<dbReference type="eggNOG" id="COG0610">
    <property type="taxonomic scope" value="Bacteria"/>
</dbReference>
<organism evidence="13 14">
    <name type="scientific">Butyrivibrio proteoclasticus (strain ATCC 51982 / DSM 14932 / B316)</name>
    <name type="common">Clostridium proteoclasticum</name>
    <dbReference type="NCBI Taxonomy" id="515622"/>
    <lineage>
        <taxon>Bacteria</taxon>
        <taxon>Bacillati</taxon>
        <taxon>Bacillota</taxon>
        <taxon>Clostridia</taxon>
        <taxon>Lachnospirales</taxon>
        <taxon>Lachnospiraceae</taxon>
        <taxon>Butyrivibrio</taxon>
    </lineage>
</organism>
<evidence type="ECO:0000256" key="11">
    <source>
        <dbReference type="RuleBase" id="RU364115"/>
    </source>
</evidence>
<dbReference type="InterPro" id="IPR007409">
    <property type="entry name" value="Restrct_endonuc_type1_HsdR_N"/>
</dbReference>
<dbReference type="Gene3D" id="3.90.1570.50">
    <property type="match status" value="1"/>
</dbReference>
<dbReference type="NCBIfam" id="TIGR00348">
    <property type="entry name" value="hsdR"/>
    <property type="match status" value="1"/>
</dbReference>
<dbReference type="GO" id="GO:0009035">
    <property type="term" value="F:type I site-specific deoxyribonuclease activity"/>
    <property type="evidence" value="ECO:0007669"/>
    <property type="project" value="UniProtKB-EC"/>
</dbReference>
<dbReference type="REBASE" id="27298">
    <property type="entry name" value="Bpr316ORF98P"/>
</dbReference>
<dbReference type="EMBL" id="CP001813">
    <property type="protein sequence ID" value="ADL36467.1"/>
    <property type="molecule type" value="Genomic_DNA"/>
</dbReference>
<keyword evidence="8 11" id="KW-0378">Hydrolase</keyword>
<dbReference type="Gene3D" id="3.40.50.300">
    <property type="entry name" value="P-loop containing nucleotide triphosphate hydrolases"/>
    <property type="match status" value="2"/>
</dbReference>
<keyword evidence="7" id="KW-0255">Endonuclease</keyword>
<evidence type="ECO:0000256" key="1">
    <source>
        <dbReference type="ARBA" id="ARBA00000851"/>
    </source>
</evidence>
<dbReference type="InterPro" id="IPR051268">
    <property type="entry name" value="Type-I_R_enzyme_R_subunit"/>
</dbReference>
<feature type="domain" description="Helicase ATP-binding" evidence="12">
    <location>
        <begin position="269"/>
        <end position="441"/>
    </location>
</feature>
<evidence type="ECO:0000256" key="4">
    <source>
        <dbReference type="ARBA" id="ARBA00022722"/>
    </source>
</evidence>
<dbReference type="InterPro" id="IPR027417">
    <property type="entry name" value="P-loop_NTPase"/>
</dbReference>
<dbReference type="CDD" id="cd22332">
    <property type="entry name" value="HsdR_N"/>
    <property type="match status" value="1"/>
</dbReference>
<dbReference type="AlphaFoldDB" id="E0S4Y5"/>
<evidence type="ECO:0000256" key="8">
    <source>
        <dbReference type="ARBA" id="ARBA00022801"/>
    </source>
</evidence>
<keyword evidence="10 11" id="KW-0238">DNA-binding</keyword>
<dbReference type="InterPro" id="IPR055180">
    <property type="entry name" value="HsdR_RecA-like_helicase_dom_2"/>
</dbReference>
<dbReference type="Gene3D" id="1.20.58.910">
    <property type="match status" value="1"/>
</dbReference>
<comment type="catalytic activity">
    <reaction evidence="1 11">
        <text>Endonucleolytic cleavage of DNA to give random double-stranded fragments with terminal 5'-phosphates, ATP is simultaneously hydrolyzed.</text>
        <dbReference type="EC" id="3.1.21.3"/>
    </reaction>
</comment>
<name>E0S4Y5_BUTPB</name>
<dbReference type="GO" id="GO:0005524">
    <property type="term" value="F:ATP binding"/>
    <property type="evidence" value="ECO:0007669"/>
    <property type="project" value="UniProtKB-KW"/>
</dbReference>
<dbReference type="RefSeq" id="WP_013283115.1">
    <property type="nucleotide sequence ID" value="NC_014390.1"/>
</dbReference>
<keyword evidence="13" id="KW-0614">Plasmid</keyword>
<keyword evidence="6 11" id="KW-0680">Restriction system</keyword>
<evidence type="ECO:0000313" key="13">
    <source>
        <dbReference type="EMBL" id="ADL36467.1"/>
    </source>
</evidence>
<evidence type="ECO:0000256" key="9">
    <source>
        <dbReference type="ARBA" id="ARBA00022840"/>
    </source>
</evidence>
<dbReference type="EC" id="3.1.21.3" evidence="11"/>
<dbReference type="InterPro" id="IPR040980">
    <property type="entry name" value="SWI2_SNF2"/>
</dbReference>
<evidence type="ECO:0000256" key="2">
    <source>
        <dbReference type="ARBA" id="ARBA00008598"/>
    </source>
</evidence>
<accession>E0S4Y5</accession>
<gene>
    <name evidence="13" type="primary">hsdR</name>
    <name evidence="13" type="ordered locus">bpr_IV102</name>
</gene>
<geneLocation type="plasmid" evidence="13 14">
    <name>pCY186</name>
</geneLocation>
<dbReference type="Pfam" id="PF18766">
    <property type="entry name" value="SWI2_SNF2"/>
    <property type="match status" value="1"/>
</dbReference>
<evidence type="ECO:0000256" key="3">
    <source>
        <dbReference type="ARBA" id="ARBA00011296"/>
    </source>
</evidence>
<dbReference type="GO" id="GO:0003677">
    <property type="term" value="F:DNA binding"/>
    <property type="evidence" value="ECO:0007669"/>
    <property type="project" value="UniProtKB-KW"/>
</dbReference>
<dbReference type="GO" id="GO:0009307">
    <property type="term" value="P:DNA restriction-modification system"/>
    <property type="evidence" value="ECO:0007669"/>
    <property type="project" value="UniProtKB-KW"/>
</dbReference>
<dbReference type="Pfam" id="PF12008">
    <property type="entry name" value="EcoR124_C"/>
    <property type="match status" value="1"/>
</dbReference>